<evidence type="ECO:0000256" key="2">
    <source>
        <dbReference type="PIRSR" id="PIRSR620023-2"/>
    </source>
</evidence>
<dbReference type="Gene3D" id="3.40.50.2000">
    <property type="entry name" value="Glycogen Phosphorylase B"/>
    <property type="match status" value="1"/>
</dbReference>
<dbReference type="EC" id="3.6.1.57" evidence="4"/>
<dbReference type="GeneID" id="94038716"/>
<feature type="active site" description="Proton acceptor" evidence="1">
    <location>
        <position position="17"/>
    </location>
</feature>
<dbReference type="InterPro" id="IPR007235">
    <property type="entry name" value="Glyco_trans_28_C"/>
</dbReference>
<dbReference type="Gene3D" id="3.40.50.11190">
    <property type="match status" value="1"/>
</dbReference>
<proteinExistence type="predicted"/>
<accession>A0AAW5W1Y9</accession>
<keyword evidence="4" id="KW-0378">Hydrolase</keyword>
<dbReference type="Proteomes" id="UP001208074">
    <property type="component" value="Unassembled WGS sequence"/>
</dbReference>
<reference evidence="4" key="1">
    <citation type="submission" date="2022-11" db="EMBL/GenBank/DDBJ databases">
        <title>Biodiversity and phylogenetic relationships of bacteria.</title>
        <authorList>
            <person name="Machado R.A.R."/>
            <person name="Bhat A."/>
            <person name="Loulou A."/>
            <person name="Kallel S."/>
        </authorList>
    </citation>
    <scope>NUCLEOTIDE SEQUENCE</scope>
    <source>
        <strain evidence="4">DSM 16503</strain>
    </source>
</reference>
<dbReference type="EMBL" id="JAPKNB010000015">
    <property type="protein sequence ID" value="MCX5567118.1"/>
    <property type="molecule type" value="Genomic_DNA"/>
</dbReference>
<evidence type="ECO:0000256" key="1">
    <source>
        <dbReference type="PIRSR" id="PIRSR620023-1"/>
    </source>
</evidence>
<organism evidence="4 5">
    <name type="scientific">Alcaligenes phenolicus</name>
    <dbReference type="NCBI Taxonomy" id="232846"/>
    <lineage>
        <taxon>Bacteria</taxon>
        <taxon>Pseudomonadati</taxon>
        <taxon>Pseudomonadota</taxon>
        <taxon>Betaproteobacteria</taxon>
        <taxon>Burkholderiales</taxon>
        <taxon>Alcaligenaceae</taxon>
        <taxon>Alcaligenes</taxon>
    </lineage>
</organism>
<sequence>MNFAFRVDASTQIGTGHVMRCLTLAEELRRQGHTCVFICRDHPGHLGKLISTRNFLVHLLTIGDEQEHHHEVAYENAHAKWLQVSWRTDALQTLSVLEGHAQFDWLIVDHYAIDSKWEQLLASKVHKLMVIDDLLDRPHRCDILLDQNVLDTAAETRYKELVNPSCQLLLGPHYALLAPEYGSFARSLPERDGSISRILIFVSGSDPHHLTERYLQAVSNDALHHLSVDVVIGKNHPTPAVVRQLATKRPNTRVYADLPSLAALMVRADLMLGAGGTTNWERLCLGLNSLVTSVAYNQQAINEQLASRGLIEFLQSVEDLTEEKISTELRFVLSNPNHLAEQSRTMRAAVDGLGVAKVIQLMLDQ</sequence>
<name>A0AAW5W1Y9_9BURK</name>
<protein>
    <submittedName>
        <fullName evidence="4">UDP-2,4-diacetamido-2,4, 6-trideoxy-beta-L-altropyranose hydrolase</fullName>
        <ecNumber evidence="4">3.6.1.57</ecNumber>
    </submittedName>
</protein>
<dbReference type="NCBIfam" id="TIGR03590">
    <property type="entry name" value="PseG"/>
    <property type="match status" value="1"/>
</dbReference>
<feature type="domain" description="Glycosyl transferase family 28 C-terminal" evidence="3">
    <location>
        <begin position="200"/>
        <end position="345"/>
    </location>
</feature>
<dbReference type="SUPFAM" id="SSF53756">
    <property type="entry name" value="UDP-Glycosyltransferase/glycogen phosphorylase"/>
    <property type="match status" value="1"/>
</dbReference>
<evidence type="ECO:0000313" key="4">
    <source>
        <dbReference type="EMBL" id="MCX5567118.1"/>
    </source>
</evidence>
<dbReference type="Pfam" id="PF04101">
    <property type="entry name" value="Glyco_tran_28_C"/>
    <property type="match status" value="1"/>
</dbReference>
<feature type="binding site" evidence="2">
    <location>
        <position position="281"/>
    </location>
    <ligand>
        <name>substrate</name>
    </ligand>
</feature>
<comment type="caution">
    <text evidence="4">The sequence shown here is derived from an EMBL/GenBank/DDBJ whole genome shotgun (WGS) entry which is preliminary data.</text>
</comment>
<dbReference type="GO" id="GO:0016787">
    <property type="term" value="F:hydrolase activity"/>
    <property type="evidence" value="ECO:0007669"/>
    <property type="project" value="UniProtKB-KW"/>
</dbReference>
<gene>
    <name evidence="4" type="primary">pseG</name>
    <name evidence="4" type="ORF">OSH02_17235</name>
</gene>
<dbReference type="RefSeq" id="WP_080655596.1">
    <property type="nucleotide sequence ID" value="NZ_DAMAIU010000001.1"/>
</dbReference>
<dbReference type="GO" id="GO:0016758">
    <property type="term" value="F:hexosyltransferase activity"/>
    <property type="evidence" value="ECO:0007669"/>
    <property type="project" value="InterPro"/>
</dbReference>
<evidence type="ECO:0000259" key="3">
    <source>
        <dbReference type="Pfam" id="PF04101"/>
    </source>
</evidence>
<evidence type="ECO:0000313" key="5">
    <source>
        <dbReference type="Proteomes" id="UP001208074"/>
    </source>
</evidence>
<dbReference type="AlphaFoldDB" id="A0AAW5W1Y9"/>
<dbReference type="InterPro" id="IPR020023">
    <property type="entry name" value="PseG"/>
</dbReference>